<dbReference type="OrthoDB" id="6490254at2"/>
<proteinExistence type="predicted"/>
<dbReference type="AlphaFoldDB" id="A0A1W6B5G3"/>
<dbReference type="Proteomes" id="UP000192900">
    <property type="component" value="Chromosome"/>
</dbReference>
<dbReference type="KEGG" id="palh:B1H58_10085"/>
<evidence type="ECO:0000313" key="3">
    <source>
        <dbReference type="Proteomes" id="UP000192900"/>
    </source>
</evidence>
<reference evidence="2 3" key="1">
    <citation type="submission" date="2017-02" db="EMBL/GenBank/DDBJ databases">
        <title>Complete genome sequence of the drought resistance-promoting endophyte Pantoea alhagi LTYR-11Z.</title>
        <authorList>
            <person name="Zhang L."/>
        </authorList>
    </citation>
    <scope>NUCLEOTIDE SEQUENCE [LARGE SCALE GENOMIC DNA]</scope>
    <source>
        <strain evidence="2 3">LTYR-11Z</strain>
    </source>
</reference>
<sequence>MALQGKFVINDADFSPLMFYGVGTFMAFSGAGPYRNHGACAMIPKKGPVPDGKYWIVARPAGGPRSKAITWVKDAFNSLYSDNTVSHSEWFALYRDDSIIDDYTWIESVRRGAFRLHPGTLSEGCITLAHVTDFMAIRNALLRTHTVPVRNTGLQAFGIIDVIHSGAKDCL</sequence>
<accession>A0A1W6B5G3</accession>
<feature type="domain" description="Tlde1" evidence="1">
    <location>
        <begin position="24"/>
        <end position="150"/>
    </location>
</feature>
<dbReference type="RefSeq" id="WP_085069905.1">
    <property type="nucleotide sequence ID" value="NZ_CP019706.1"/>
</dbReference>
<protein>
    <recommendedName>
        <fullName evidence="1">Tlde1 domain-containing protein</fullName>
    </recommendedName>
</protein>
<dbReference type="STRING" id="1891675.B1H58_10085"/>
<evidence type="ECO:0000259" key="1">
    <source>
        <dbReference type="Pfam" id="PF10908"/>
    </source>
</evidence>
<dbReference type="InterPro" id="IPR021225">
    <property type="entry name" value="Tlde1_dom"/>
</dbReference>
<evidence type="ECO:0000313" key="2">
    <source>
        <dbReference type="EMBL" id="ARJ42330.1"/>
    </source>
</evidence>
<dbReference type="Pfam" id="PF10908">
    <property type="entry name" value="Tlde1_dom"/>
    <property type="match status" value="1"/>
</dbReference>
<gene>
    <name evidence="2" type="ORF">B1H58_10085</name>
</gene>
<dbReference type="EMBL" id="CP019706">
    <property type="protein sequence ID" value="ARJ42330.1"/>
    <property type="molecule type" value="Genomic_DNA"/>
</dbReference>
<keyword evidence="3" id="KW-1185">Reference proteome</keyword>
<organism evidence="2 3">
    <name type="scientific">Pantoea alhagi</name>
    <dbReference type="NCBI Taxonomy" id="1891675"/>
    <lineage>
        <taxon>Bacteria</taxon>
        <taxon>Pseudomonadati</taxon>
        <taxon>Pseudomonadota</taxon>
        <taxon>Gammaproteobacteria</taxon>
        <taxon>Enterobacterales</taxon>
        <taxon>Erwiniaceae</taxon>
        <taxon>Pantoea</taxon>
    </lineage>
</organism>
<name>A0A1W6B5G3_9GAMM</name>